<reference evidence="1" key="1">
    <citation type="submission" date="2021-01" db="EMBL/GenBank/DDBJ databases">
        <title>Phytophthora aleatoria, a newly-described species from Pinus radiata is distinct from Phytophthora cactorum isolates based on comparative genomics.</title>
        <authorList>
            <person name="Mcdougal R."/>
            <person name="Panda P."/>
            <person name="Williams N."/>
            <person name="Studholme D.J."/>
        </authorList>
    </citation>
    <scope>NUCLEOTIDE SEQUENCE</scope>
    <source>
        <strain evidence="1">NZFS 3830</strain>
    </source>
</reference>
<sequence length="297" mass="32805">MPTYAAIGSTVSWFTTKVRFGNTLRQLTNEKTGQSHYGTHSIRKGVATFACSGTTGGPSIASVCLRVEWSLGGVQDRYIRYEAVGDQYLGRVVAGLPLNPADFALLPPHFADNQDKEKGVAAENTTKQMLEATIESLLTRAGIARAGAPPASNTTSPSDGDNVYYYAGKFHLLPETFEFPRAGSFGAWQLWWFGNKARGWPPLKNIHPHELPKRSMRKTFSDWVMMIKHLTDAATAAGRTIPTQPSEKQAAEIFEAAMYKLELSPTKHKRRLAELSLTTVLRLVREAQSAAKHRRLS</sequence>
<protein>
    <submittedName>
        <fullName evidence="1">Uncharacterized protein</fullName>
    </submittedName>
</protein>
<name>A0A8T1UVV5_9STRA</name>
<dbReference type="EMBL" id="JAENGZ010000085">
    <property type="protein sequence ID" value="KAG6969898.1"/>
    <property type="molecule type" value="Genomic_DNA"/>
</dbReference>
<organism evidence="1 2">
    <name type="scientific">Phytophthora cactorum</name>
    <dbReference type="NCBI Taxonomy" id="29920"/>
    <lineage>
        <taxon>Eukaryota</taxon>
        <taxon>Sar</taxon>
        <taxon>Stramenopiles</taxon>
        <taxon>Oomycota</taxon>
        <taxon>Peronosporomycetes</taxon>
        <taxon>Peronosporales</taxon>
        <taxon>Peronosporaceae</taxon>
        <taxon>Phytophthora</taxon>
    </lineage>
</organism>
<accession>A0A8T1UVV5</accession>
<evidence type="ECO:0000313" key="2">
    <source>
        <dbReference type="Proteomes" id="UP000688947"/>
    </source>
</evidence>
<comment type="caution">
    <text evidence="1">The sequence shown here is derived from an EMBL/GenBank/DDBJ whole genome shotgun (WGS) entry which is preliminary data.</text>
</comment>
<dbReference type="AlphaFoldDB" id="A0A8T1UVV5"/>
<dbReference type="VEuPathDB" id="FungiDB:PC110_g18746"/>
<dbReference type="Proteomes" id="UP000688947">
    <property type="component" value="Unassembled WGS sequence"/>
</dbReference>
<dbReference type="OrthoDB" id="106306at2759"/>
<gene>
    <name evidence="1" type="ORF">JG687_00002926</name>
</gene>
<proteinExistence type="predicted"/>
<evidence type="ECO:0000313" key="1">
    <source>
        <dbReference type="EMBL" id="KAG6969898.1"/>
    </source>
</evidence>